<dbReference type="CDD" id="cd18809">
    <property type="entry name" value="SF1_C_RecD"/>
    <property type="match status" value="1"/>
</dbReference>
<dbReference type="SMART" id="SM00382">
    <property type="entry name" value="AAA"/>
    <property type="match status" value="1"/>
</dbReference>
<evidence type="ECO:0000256" key="1">
    <source>
        <dbReference type="RuleBase" id="RU363044"/>
    </source>
</evidence>
<dbReference type="GO" id="GO:0016887">
    <property type="term" value="F:ATP hydrolysis activity"/>
    <property type="evidence" value="ECO:0007669"/>
    <property type="project" value="RHEA"/>
</dbReference>
<evidence type="ECO:0000259" key="2">
    <source>
        <dbReference type="SMART" id="SM00382"/>
    </source>
</evidence>
<gene>
    <name evidence="3" type="ORF">AWRI3578_g2322</name>
</gene>
<evidence type="ECO:0000313" key="4">
    <source>
        <dbReference type="Proteomes" id="UP000095605"/>
    </source>
</evidence>
<dbReference type="Gene3D" id="3.40.50.300">
    <property type="entry name" value="P-loop containing nucleotide triphosphate hydrolases"/>
    <property type="match status" value="1"/>
</dbReference>
<keyword evidence="4" id="KW-1185">Reference proteome</keyword>
<dbReference type="OrthoDB" id="432234at2759"/>
<dbReference type="CDD" id="cd18037">
    <property type="entry name" value="DEXSc_Pif1_like"/>
    <property type="match status" value="1"/>
</dbReference>
<reference evidence="4" key="1">
    <citation type="journal article" date="2016" name="Genome Announc.">
        <title>Genome sequences of three species of Hanseniaspora isolated from spontaneous wine fermentations.</title>
        <authorList>
            <person name="Sternes P.R."/>
            <person name="Lee D."/>
            <person name="Kutyna D.R."/>
            <person name="Borneman A.R."/>
        </authorList>
    </citation>
    <scope>NUCLEOTIDE SEQUENCE [LARGE SCALE GENOMIC DNA]</scope>
    <source>
        <strain evidence="4">AWRI3578</strain>
    </source>
</reference>
<evidence type="ECO:0000313" key="3">
    <source>
        <dbReference type="EMBL" id="OEJ88178.1"/>
    </source>
</evidence>
<dbReference type="EMBL" id="LPNL01000004">
    <property type="protein sequence ID" value="OEJ88178.1"/>
    <property type="molecule type" value="Genomic_DNA"/>
</dbReference>
<dbReference type="Pfam" id="PF05970">
    <property type="entry name" value="PIF1"/>
    <property type="match status" value="1"/>
</dbReference>
<keyword evidence="1" id="KW-0227">DNA damage</keyword>
<keyword evidence="1" id="KW-0067">ATP-binding</keyword>
<sequence>MNIYTKYTPKKFLSTYHLNREIAKNLHNLNTQQLNFSPKVNKEKHTELKFNKEQQYVIDLVVNKQESIFLTGAAGTGKTVLLRELIERLKQKHGVKNNSNKYEYNVLVTATTGLAAYHIGGQTYHSALGLMDLNKNNTGRQKIKLNAAKSNAWKQCKVLIIDEVSMMEASTLDFIDKTAKEMRKNYSPFGGIQVILCGDFFQLPPVDNKILEGIIKKYDELEGAIDPTLVNENKELPICEYAFKSKVWSHGIKHCLSLSTVFRQLDDPEFVKCLNELRLGIVSPTTEALMKRVESKSYVASSDVITLFGTRRETSVHNSRILKTMKGPMVVFEACHGGKLKDTEDYEIINKASMLADSIPLKIGSKVMITKNVDHTLYNGTTGTIVGFTKGVTFHTKNEILGKMGSQAGVNAELIDMETIEYDASGKHVVQFDLSDVTDNFVKKFENFNDNTEQKEHLYPVFEYYNSKLCELRRRVIMPVTVSTSTSIGNTVIHWKTQLPLISAWGLTIHKSQGQTYDSLKCDFSRFFTVGQAYVALSRVKSTKNLVVVNWNPEKVVCDEQVIEFHKKHVKDLDLLVGTKSSITANECNLQKEKEQLLDKI</sequence>
<dbReference type="EC" id="5.6.2.3" evidence="1"/>
<accession>A0A1E5RMQ8</accession>
<dbReference type="AlphaFoldDB" id="A0A1E5RMQ8"/>
<dbReference type="PANTHER" id="PTHR47642">
    <property type="entry name" value="ATP-DEPENDENT DNA HELICASE"/>
    <property type="match status" value="1"/>
</dbReference>
<keyword evidence="1" id="KW-0547">Nucleotide-binding</keyword>
<dbReference type="GO" id="GO:0006281">
    <property type="term" value="P:DNA repair"/>
    <property type="evidence" value="ECO:0007669"/>
    <property type="project" value="UniProtKB-KW"/>
</dbReference>
<organism evidence="3 4">
    <name type="scientific">Hanseniaspora opuntiae</name>
    <dbReference type="NCBI Taxonomy" id="211096"/>
    <lineage>
        <taxon>Eukaryota</taxon>
        <taxon>Fungi</taxon>
        <taxon>Dikarya</taxon>
        <taxon>Ascomycota</taxon>
        <taxon>Saccharomycotina</taxon>
        <taxon>Saccharomycetes</taxon>
        <taxon>Saccharomycodales</taxon>
        <taxon>Saccharomycodaceae</taxon>
        <taxon>Hanseniaspora</taxon>
    </lineage>
</organism>
<comment type="cofactor">
    <cofactor evidence="1">
        <name>Mg(2+)</name>
        <dbReference type="ChEBI" id="CHEBI:18420"/>
    </cofactor>
</comment>
<keyword evidence="1" id="KW-0234">DNA repair</keyword>
<dbReference type="GO" id="GO:0000723">
    <property type="term" value="P:telomere maintenance"/>
    <property type="evidence" value="ECO:0007669"/>
    <property type="project" value="InterPro"/>
</dbReference>
<comment type="caution">
    <text evidence="3">The sequence shown here is derived from an EMBL/GenBank/DDBJ whole genome shotgun (WGS) entry which is preliminary data.</text>
</comment>
<comment type="catalytic activity">
    <reaction evidence="1">
        <text>ATP + H2O = ADP + phosphate + H(+)</text>
        <dbReference type="Rhea" id="RHEA:13065"/>
        <dbReference type="ChEBI" id="CHEBI:15377"/>
        <dbReference type="ChEBI" id="CHEBI:15378"/>
        <dbReference type="ChEBI" id="CHEBI:30616"/>
        <dbReference type="ChEBI" id="CHEBI:43474"/>
        <dbReference type="ChEBI" id="CHEBI:456216"/>
        <dbReference type="EC" id="5.6.2.3"/>
    </reaction>
</comment>
<dbReference type="SUPFAM" id="SSF52540">
    <property type="entry name" value="P-loop containing nucleoside triphosphate hydrolases"/>
    <property type="match status" value="2"/>
</dbReference>
<dbReference type="GO" id="GO:0006310">
    <property type="term" value="P:DNA recombination"/>
    <property type="evidence" value="ECO:0007669"/>
    <property type="project" value="UniProtKB-KW"/>
</dbReference>
<dbReference type="PANTHER" id="PTHR47642:SF5">
    <property type="entry name" value="ATP-DEPENDENT DNA HELICASE"/>
    <property type="match status" value="1"/>
</dbReference>
<dbReference type="InterPro" id="IPR010285">
    <property type="entry name" value="DNA_helicase_pif1-like_DEAD"/>
</dbReference>
<keyword evidence="1" id="KW-0378">Hydrolase</keyword>
<dbReference type="GO" id="GO:0043139">
    <property type="term" value="F:5'-3' DNA helicase activity"/>
    <property type="evidence" value="ECO:0007669"/>
    <property type="project" value="UniProtKB-EC"/>
</dbReference>
<feature type="domain" description="AAA+ ATPase" evidence="2">
    <location>
        <begin position="64"/>
        <end position="235"/>
    </location>
</feature>
<dbReference type="GO" id="GO:0005524">
    <property type="term" value="F:ATP binding"/>
    <property type="evidence" value="ECO:0007669"/>
    <property type="project" value="UniProtKB-KW"/>
</dbReference>
<name>A0A1E5RMQ8_9ASCO</name>
<dbReference type="InterPro" id="IPR051055">
    <property type="entry name" value="PIF1_helicase"/>
</dbReference>
<dbReference type="InterPro" id="IPR003593">
    <property type="entry name" value="AAA+_ATPase"/>
</dbReference>
<keyword evidence="1 3" id="KW-0347">Helicase</keyword>
<proteinExistence type="inferred from homology"/>
<comment type="similarity">
    <text evidence="1">Belongs to the helicase family.</text>
</comment>
<keyword evidence="1" id="KW-0233">DNA recombination</keyword>
<protein>
    <recommendedName>
        <fullName evidence="1">ATP-dependent DNA helicase</fullName>
        <ecNumber evidence="1">5.6.2.3</ecNumber>
    </recommendedName>
</protein>
<dbReference type="InterPro" id="IPR027417">
    <property type="entry name" value="P-loop_NTPase"/>
</dbReference>
<dbReference type="Proteomes" id="UP000095605">
    <property type="component" value="Unassembled WGS sequence"/>
</dbReference>